<evidence type="ECO:0008006" key="3">
    <source>
        <dbReference type="Google" id="ProtNLM"/>
    </source>
</evidence>
<proteinExistence type="predicted"/>
<sequence>MGIEEKKALQIAIQTIQDYGYAPELMTSSVRKDNGRWVVHFSLADKTRMGGDATVYIDSSSWEVVEVQGSQ</sequence>
<accession>A0A2S8EYY6</accession>
<evidence type="ECO:0000313" key="2">
    <source>
        <dbReference type="Proteomes" id="UP000240009"/>
    </source>
</evidence>
<reference evidence="1 2" key="1">
    <citation type="submission" date="2018-02" db="EMBL/GenBank/DDBJ databases">
        <title>Comparative genomes isolates from brazilian mangrove.</title>
        <authorList>
            <person name="Araujo J.E."/>
            <person name="Taketani R.G."/>
            <person name="Silva M.C.P."/>
            <person name="Loureco M.V."/>
            <person name="Andreote F.D."/>
        </authorList>
    </citation>
    <scope>NUCLEOTIDE SEQUENCE [LARGE SCALE GENOMIC DNA]</scope>
    <source>
        <strain evidence="1 2">HEX-2 MGV</strain>
    </source>
</reference>
<dbReference type="RefSeq" id="WP_105359777.1">
    <property type="nucleotide sequence ID" value="NZ_PUIA01000094.1"/>
</dbReference>
<dbReference type="EMBL" id="PUIA01000094">
    <property type="protein sequence ID" value="PQO25112.1"/>
    <property type="molecule type" value="Genomic_DNA"/>
</dbReference>
<evidence type="ECO:0000313" key="1">
    <source>
        <dbReference type="EMBL" id="PQO25112.1"/>
    </source>
</evidence>
<name>A0A2S8EYY6_9BACT</name>
<dbReference type="Proteomes" id="UP000240009">
    <property type="component" value="Unassembled WGS sequence"/>
</dbReference>
<comment type="caution">
    <text evidence="1">The sequence shown here is derived from an EMBL/GenBank/DDBJ whole genome shotgun (WGS) entry which is preliminary data.</text>
</comment>
<gene>
    <name evidence="1" type="ORF">C5Y96_26800</name>
</gene>
<organism evidence="1 2">
    <name type="scientific">Blastopirellula marina</name>
    <dbReference type="NCBI Taxonomy" id="124"/>
    <lineage>
        <taxon>Bacteria</taxon>
        <taxon>Pseudomonadati</taxon>
        <taxon>Planctomycetota</taxon>
        <taxon>Planctomycetia</taxon>
        <taxon>Pirellulales</taxon>
        <taxon>Pirellulaceae</taxon>
        <taxon>Blastopirellula</taxon>
    </lineage>
</organism>
<protein>
    <recommendedName>
        <fullName evidence="3">PepSY domain-containing protein</fullName>
    </recommendedName>
</protein>
<dbReference type="AlphaFoldDB" id="A0A2S8EYY6"/>